<sequence>MWIVKTGRIIMLLTLAVALWVCVDRPQTTSDSEPFNLSDLLARLAPEGWTIYDQVGQFKADNLYERLNGRAELYLAYDVISLTTATFEDENDIRRFVEVSVFDMGNPTNAFGIFSVERFQGDPPLDLGRMSYRSDSNAYIWKGKYYITIVVADSTEEFQQIGLDLANKVTAPLIDSGERVWGLSALPQDNLITDSVQYFKVDAMGLDFMQNTYTAEYLKGKTTIKAFLSQQASPDAALDLVERYAEYSQKYGQGYKRTKIDGAEFILCDMGGTFDVIFQKGRIVSGVIAANHQVRAIEIASDLWIQLQLN</sequence>
<dbReference type="AlphaFoldDB" id="A0A0F9RRD4"/>
<evidence type="ECO:0000313" key="1">
    <source>
        <dbReference type="EMBL" id="KKN19888.1"/>
    </source>
</evidence>
<dbReference type="InterPro" id="IPR046534">
    <property type="entry name" value="DUF6599"/>
</dbReference>
<dbReference type="Pfam" id="PF20244">
    <property type="entry name" value="DUF6599"/>
    <property type="match status" value="1"/>
</dbReference>
<dbReference type="EMBL" id="LAZR01003293">
    <property type="protein sequence ID" value="KKN19888.1"/>
    <property type="molecule type" value="Genomic_DNA"/>
</dbReference>
<comment type="caution">
    <text evidence="1">The sequence shown here is derived from an EMBL/GenBank/DDBJ whole genome shotgun (WGS) entry which is preliminary data.</text>
</comment>
<protein>
    <submittedName>
        <fullName evidence="1">Uncharacterized protein</fullName>
    </submittedName>
</protein>
<gene>
    <name evidence="1" type="ORF">LCGC14_0941130</name>
</gene>
<name>A0A0F9RRD4_9ZZZZ</name>
<reference evidence="1" key="1">
    <citation type="journal article" date="2015" name="Nature">
        <title>Complex archaea that bridge the gap between prokaryotes and eukaryotes.</title>
        <authorList>
            <person name="Spang A."/>
            <person name="Saw J.H."/>
            <person name="Jorgensen S.L."/>
            <person name="Zaremba-Niedzwiedzka K."/>
            <person name="Martijn J."/>
            <person name="Lind A.E."/>
            <person name="van Eijk R."/>
            <person name="Schleper C."/>
            <person name="Guy L."/>
            <person name="Ettema T.J."/>
        </authorList>
    </citation>
    <scope>NUCLEOTIDE SEQUENCE</scope>
</reference>
<accession>A0A0F9RRD4</accession>
<proteinExistence type="predicted"/>
<organism evidence="1">
    <name type="scientific">marine sediment metagenome</name>
    <dbReference type="NCBI Taxonomy" id="412755"/>
    <lineage>
        <taxon>unclassified sequences</taxon>
        <taxon>metagenomes</taxon>
        <taxon>ecological metagenomes</taxon>
    </lineage>
</organism>